<evidence type="ECO:0000256" key="2">
    <source>
        <dbReference type="SAM" id="MobiDB-lite"/>
    </source>
</evidence>
<organism evidence="4">
    <name type="scientific">Streptomyces sp. SID7499</name>
    <dbReference type="NCBI Taxonomy" id="2706086"/>
    <lineage>
        <taxon>Bacteria</taxon>
        <taxon>Bacillati</taxon>
        <taxon>Actinomycetota</taxon>
        <taxon>Actinomycetes</taxon>
        <taxon>Kitasatosporales</taxon>
        <taxon>Streptomycetaceae</taxon>
        <taxon>Streptomyces</taxon>
    </lineage>
</organism>
<proteinExistence type="predicted"/>
<feature type="domain" description="Solute-binding protein family 3/N-terminal" evidence="3">
    <location>
        <begin position="38"/>
        <end position="97"/>
    </location>
</feature>
<gene>
    <name evidence="4" type="ORF">G3M58_75525</name>
</gene>
<feature type="region of interest" description="Disordered" evidence="2">
    <location>
        <begin position="1"/>
        <end position="27"/>
    </location>
</feature>
<evidence type="ECO:0000256" key="1">
    <source>
        <dbReference type="ARBA" id="ARBA00022729"/>
    </source>
</evidence>
<dbReference type="AlphaFoldDB" id="A0A6G3XPA5"/>
<dbReference type="EMBL" id="JAAGMN010008079">
    <property type="protein sequence ID" value="NEE19571.1"/>
    <property type="molecule type" value="Genomic_DNA"/>
</dbReference>
<dbReference type="InterPro" id="IPR001638">
    <property type="entry name" value="Solute-binding_3/MltF_N"/>
</dbReference>
<evidence type="ECO:0000313" key="4">
    <source>
        <dbReference type="EMBL" id="NEE19571.1"/>
    </source>
</evidence>
<feature type="compositionally biased region" description="Polar residues" evidence="2">
    <location>
        <begin position="1"/>
        <end position="11"/>
    </location>
</feature>
<protein>
    <submittedName>
        <fullName evidence="4">Transporter substrate-binding domain-containing protein</fullName>
    </submittedName>
</protein>
<comment type="caution">
    <text evidence="4">The sequence shown here is derived from an EMBL/GenBank/DDBJ whole genome shotgun (WGS) entry which is preliminary data.</text>
</comment>
<dbReference type="PANTHER" id="PTHR35936">
    <property type="entry name" value="MEMBRANE-BOUND LYTIC MUREIN TRANSGLYCOSYLASE F"/>
    <property type="match status" value="1"/>
</dbReference>
<dbReference type="SUPFAM" id="SSF53850">
    <property type="entry name" value="Periplasmic binding protein-like II"/>
    <property type="match status" value="1"/>
</dbReference>
<dbReference type="Gene3D" id="3.40.190.10">
    <property type="entry name" value="Periplasmic binding protein-like II"/>
    <property type="match status" value="1"/>
</dbReference>
<dbReference type="PANTHER" id="PTHR35936:SF17">
    <property type="entry name" value="ARGININE-BINDING EXTRACELLULAR PROTEIN ARTP"/>
    <property type="match status" value="1"/>
</dbReference>
<reference evidence="4" key="1">
    <citation type="submission" date="2020-01" db="EMBL/GenBank/DDBJ databases">
        <title>Insect and environment-associated Actinomycetes.</title>
        <authorList>
            <person name="Currrie C."/>
            <person name="Chevrette M."/>
            <person name="Carlson C."/>
            <person name="Stubbendieck R."/>
            <person name="Wendt-Pienkowski E."/>
        </authorList>
    </citation>
    <scope>NUCLEOTIDE SEQUENCE</scope>
    <source>
        <strain evidence="4">SID7499</strain>
    </source>
</reference>
<feature type="non-terminal residue" evidence="4">
    <location>
        <position position="98"/>
    </location>
</feature>
<evidence type="ECO:0000259" key="3">
    <source>
        <dbReference type="Pfam" id="PF00497"/>
    </source>
</evidence>
<accession>A0A6G3XPA5</accession>
<sequence length="98" mass="10180">CGDQTDSSSQEGGSGKETKSGAPLFSKLPEKYQKSGVIKVGTNAEYAPMESVENGKIVGVDPDLAEALGKQLGVKFEFTSGSFDGLITALNSGRHDIA</sequence>
<dbReference type="Pfam" id="PF00497">
    <property type="entry name" value="SBP_bac_3"/>
    <property type="match status" value="1"/>
</dbReference>
<keyword evidence="1" id="KW-0732">Signal</keyword>
<feature type="non-terminal residue" evidence="4">
    <location>
        <position position="1"/>
    </location>
</feature>
<name>A0A6G3XPA5_9ACTN</name>